<keyword evidence="13" id="KW-1185">Reference proteome</keyword>
<evidence type="ECO:0000259" key="11">
    <source>
        <dbReference type="PROSITE" id="PS50157"/>
    </source>
</evidence>
<evidence type="ECO:0000256" key="5">
    <source>
        <dbReference type="ARBA" id="ARBA00022771"/>
    </source>
</evidence>
<feature type="domain" description="C2H2-type" evidence="11">
    <location>
        <begin position="572"/>
        <end position="599"/>
    </location>
</feature>
<keyword evidence="4" id="KW-0677">Repeat</keyword>
<feature type="chain" id="PRO_5047326088" description="C2H2-type domain-containing protein" evidence="10">
    <location>
        <begin position="23"/>
        <end position="640"/>
    </location>
</feature>
<dbReference type="PROSITE" id="PS50157">
    <property type="entry name" value="ZINC_FINGER_C2H2_2"/>
    <property type="match status" value="6"/>
</dbReference>
<evidence type="ECO:0000256" key="1">
    <source>
        <dbReference type="ARBA" id="ARBA00001968"/>
    </source>
</evidence>
<comment type="subcellular location">
    <subcellularLocation>
        <location evidence="2">Nucleus</location>
    </subcellularLocation>
</comment>
<dbReference type="Pfam" id="PF13359">
    <property type="entry name" value="DDE_Tnp_4"/>
    <property type="match status" value="1"/>
</dbReference>
<organism evidence="12 13">
    <name type="scientific">Periplaneta americana</name>
    <name type="common">American cockroach</name>
    <name type="synonym">Blatta americana</name>
    <dbReference type="NCBI Taxonomy" id="6978"/>
    <lineage>
        <taxon>Eukaryota</taxon>
        <taxon>Metazoa</taxon>
        <taxon>Ecdysozoa</taxon>
        <taxon>Arthropoda</taxon>
        <taxon>Hexapoda</taxon>
        <taxon>Insecta</taxon>
        <taxon>Pterygota</taxon>
        <taxon>Neoptera</taxon>
        <taxon>Polyneoptera</taxon>
        <taxon>Dictyoptera</taxon>
        <taxon>Blattodea</taxon>
        <taxon>Blattoidea</taxon>
        <taxon>Blattidae</taxon>
        <taxon>Blattinae</taxon>
        <taxon>Periplaneta</taxon>
    </lineage>
</organism>
<dbReference type="InterPro" id="IPR027806">
    <property type="entry name" value="HARBI1_dom"/>
</dbReference>
<dbReference type="SUPFAM" id="SSF57667">
    <property type="entry name" value="beta-beta-alpha zinc fingers"/>
    <property type="match status" value="5"/>
</dbReference>
<reference evidence="12 13" key="1">
    <citation type="journal article" date="2022" name="Allergy">
        <title>Genome assembly and annotation of Periplaneta americana reveal a comprehensive cockroach allergen profile.</title>
        <authorList>
            <person name="Wang L."/>
            <person name="Xiong Q."/>
            <person name="Saelim N."/>
            <person name="Wang L."/>
            <person name="Nong W."/>
            <person name="Wan A.T."/>
            <person name="Shi M."/>
            <person name="Liu X."/>
            <person name="Cao Q."/>
            <person name="Hui J.H.L."/>
            <person name="Sookrung N."/>
            <person name="Leung T.F."/>
            <person name="Tungtrongchitr A."/>
            <person name="Tsui S.K.W."/>
        </authorList>
    </citation>
    <scope>NUCLEOTIDE SEQUENCE [LARGE SCALE GENOMIC DNA]</scope>
    <source>
        <strain evidence="12">PWHHKU_190912</strain>
    </source>
</reference>
<keyword evidence="5 9" id="KW-0863">Zinc-finger</keyword>
<feature type="domain" description="C2H2-type" evidence="11">
    <location>
        <begin position="544"/>
        <end position="571"/>
    </location>
</feature>
<dbReference type="InterPro" id="IPR036236">
    <property type="entry name" value="Znf_C2H2_sf"/>
</dbReference>
<evidence type="ECO:0000256" key="10">
    <source>
        <dbReference type="SAM" id="SignalP"/>
    </source>
</evidence>
<evidence type="ECO:0000313" key="12">
    <source>
        <dbReference type="EMBL" id="KAJ4425936.1"/>
    </source>
</evidence>
<dbReference type="InterPro" id="IPR050331">
    <property type="entry name" value="Zinc_finger"/>
</dbReference>
<evidence type="ECO:0000256" key="8">
    <source>
        <dbReference type="ARBA" id="ARBA00023242"/>
    </source>
</evidence>
<name>A0ABQ8RW28_PERAM</name>
<feature type="domain" description="C2H2-type" evidence="11">
    <location>
        <begin position="431"/>
        <end position="458"/>
    </location>
</feature>
<feature type="signal peptide" evidence="10">
    <location>
        <begin position="1"/>
        <end position="22"/>
    </location>
</feature>
<protein>
    <recommendedName>
        <fullName evidence="11">C2H2-type domain-containing protein</fullName>
    </recommendedName>
</protein>
<feature type="domain" description="C2H2-type" evidence="11">
    <location>
        <begin position="487"/>
        <end position="514"/>
    </location>
</feature>
<dbReference type="Gene3D" id="3.30.160.60">
    <property type="entry name" value="Classic Zinc Finger"/>
    <property type="match status" value="6"/>
</dbReference>
<dbReference type="SMART" id="SM00355">
    <property type="entry name" value="ZnF_C2H2"/>
    <property type="match status" value="6"/>
</dbReference>
<keyword evidence="6" id="KW-0862">Zinc</keyword>
<evidence type="ECO:0000256" key="4">
    <source>
        <dbReference type="ARBA" id="ARBA00022737"/>
    </source>
</evidence>
<evidence type="ECO:0000313" key="13">
    <source>
        <dbReference type="Proteomes" id="UP001148838"/>
    </source>
</evidence>
<evidence type="ECO:0000256" key="2">
    <source>
        <dbReference type="ARBA" id="ARBA00004123"/>
    </source>
</evidence>
<evidence type="ECO:0000256" key="9">
    <source>
        <dbReference type="PROSITE-ProRule" id="PRU00042"/>
    </source>
</evidence>
<gene>
    <name evidence="12" type="ORF">ANN_27562</name>
</gene>
<feature type="domain" description="C2H2-type" evidence="11">
    <location>
        <begin position="459"/>
        <end position="486"/>
    </location>
</feature>
<comment type="caution">
    <text evidence="12">The sequence shown here is derived from an EMBL/GenBank/DDBJ whole genome shotgun (WGS) entry which is preliminary data.</text>
</comment>
<proteinExistence type="predicted"/>
<dbReference type="EMBL" id="JAJSOF020000041">
    <property type="protein sequence ID" value="KAJ4425936.1"/>
    <property type="molecule type" value="Genomic_DNA"/>
</dbReference>
<dbReference type="Pfam" id="PF00096">
    <property type="entry name" value="zf-C2H2"/>
    <property type="match status" value="3"/>
</dbReference>
<comment type="cofactor">
    <cofactor evidence="1">
        <name>a divalent metal cation</name>
        <dbReference type="ChEBI" id="CHEBI:60240"/>
    </cofactor>
</comment>
<evidence type="ECO:0000256" key="7">
    <source>
        <dbReference type="ARBA" id="ARBA00023125"/>
    </source>
</evidence>
<dbReference type="PANTHER" id="PTHR16515:SF49">
    <property type="entry name" value="GASTRULA ZINC FINGER PROTEIN XLCGF49.1-LIKE-RELATED"/>
    <property type="match status" value="1"/>
</dbReference>
<keyword evidence="8" id="KW-0539">Nucleus</keyword>
<keyword evidence="7" id="KW-0238">DNA-binding</keyword>
<dbReference type="Proteomes" id="UP001148838">
    <property type="component" value="Unassembled WGS sequence"/>
</dbReference>
<sequence length="640" mass="72724">MLFHWEISYLIFSFLSRFLATGESFHSLAFSYRISPSSISTFVPQVLQALKRKLLPRYLPNPNKIDWETKAEEFWDRWDFPNVFAALDGKHVRTVAPNQTGTLFYNYKGYFSIVLLVMVDANYKFLVVDVGSYGKEGDAGIFNKSEMGQLVKMGSIFPPPRILPQSNILLPHVILGDEAFRLDEHIMKPYCRRQILEDEESTQLSKARRVSENAFGIMCSTFRIFFTPINVKPETVDLIVTVCCCLRNLLRDDYIAKHPCDGETQDIIDELPADNMIPLAGTGGFAKSEGFKVRSRFTEYFNVVMDVIKMEPGSDTMGILTSGIADIEEKKPLCEEGNLLDLDVTKLKTECIDDRYDIKSEIVFEESAVPIDFPMLKSEAEEEFCELDQVKQVKLEVTAEENEVLTESIRLPGYSNNIADGGYRNAGGKQYKCKECCKLFLDPAKLKSHALLHKRKRQFSCNLCGKKFLQRGNLKRHAVVHTGEKPFSCDVCGKYFSSVGSRNRHLSLHSGEKPFSCDVCGKPFATFESCNRHIITVHTGDRHFDCDVCGKKFWESSNLKNHIRVHTGEKPFKCEVCGTCFTFVSGLKRHANTHKRQKPLKCEICGKTCDRSVNLKTNTLARTGENVFICDMCENIVPNW</sequence>
<evidence type="ECO:0000256" key="6">
    <source>
        <dbReference type="ARBA" id="ARBA00022833"/>
    </source>
</evidence>
<evidence type="ECO:0000256" key="3">
    <source>
        <dbReference type="ARBA" id="ARBA00022723"/>
    </source>
</evidence>
<dbReference type="InterPro" id="IPR013087">
    <property type="entry name" value="Znf_C2H2_type"/>
</dbReference>
<feature type="domain" description="C2H2-type" evidence="11">
    <location>
        <begin position="515"/>
        <end position="543"/>
    </location>
</feature>
<keyword evidence="3" id="KW-0479">Metal-binding</keyword>
<dbReference type="PROSITE" id="PS00028">
    <property type="entry name" value="ZINC_FINGER_C2H2_1"/>
    <property type="match status" value="6"/>
</dbReference>
<dbReference type="PANTHER" id="PTHR16515">
    <property type="entry name" value="PR DOMAIN ZINC FINGER PROTEIN"/>
    <property type="match status" value="1"/>
</dbReference>
<accession>A0ABQ8RW28</accession>
<keyword evidence="10" id="KW-0732">Signal</keyword>